<proteinExistence type="predicted"/>
<dbReference type="Proteomes" id="UP000324513">
    <property type="component" value="Unassembled WGS sequence"/>
</dbReference>
<organism evidence="1 2">
    <name type="scientific">Elizabethkingia miricola</name>
    <name type="common">Chryseobacterium miricola</name>
    <dbReference type="NCBI Taxonomy" id="172045"/>
    <lineage>
        <taxon>Bacteria</taxon>
        <taxon>Pseudomonadati</taxon>
        <taxon>Bacteroidota</taxon>
        <taxon>Flavobacteriia</taxon>
        <taxon>Flavobacteriales</taxon>
        <taxon>Weeksellaceae</taxon>
        <taxon>Elizabethkingia</taxon>
    </lineage>
</organism>
<name>A0ABY3NAV0_ELIMR</name>
<keyword evidence="2" id="KW-1185">Reference proteome</keyword>
<reference evidence="1 2" key="1">
    <citation type="submission" date="2019-07" db="EMBL/GenBank/DDBJ databases">
        <title>Genomic Encyclopedia of Archaeal and Bacterial Type Strains, Phase II (KMG-II): from individual species to whole genera.</title>
        <authorList>
            <person name="Goeker M."/>
        </authorList>
    </citation>
    <scope>NUCLEOTIDE SEQUENCE [LARGE SCALE GENOMIC DNA]</scope>
    <source>
        <strain evidence="1 2">DSM 14571</strain>
    </source>
</reference>
<evidence type="ECO:0000313" key="1">
    <source>
        <dbReference type="EMBL" id="TYO84698.1"/>
    </source>
</evidence>
<protein>
    <recommendedName>
        <fullName evidence="3">Lipoprotein</fullName>
    </recommendedName>
</protein>
<accession>A0ABY3NAV0</accession>
<comment type="caution">
    <text evidence="1">The sequence shown here is derived from an EMBL/GenBank/DDBJ whole genome shotgun (WGS) entry which is preliminary data.</text>
</comment>
<dbReference type="EMBL" id="VNHK01000019">
    <property type="protein sequence ID" value="TYO84698.1"/>
    <property type="molecule type" value="Genomic_DNA"/>
</dbReference>
<sequence length="174" mass="20842">MVKLIKYTRFLPFVILLNSCYSEIDIQKRMAKNLTKFDKSNFPGIRFDKLYILEGTYETKKDFELIYPKLEVHTNGKYLQYLYVHGNGELSFFTLPEGYLTNKLSNYNKQDSIGRKQYSFNGVMYIKNNKMIIERTQLYKMYGGYGSYREKLKIISENIYIQEVNKCYVYKYVE</sequence>
<evidence type="ECO:0000313" key="2">
    <source>
        <dbReference type="Proteomes" id="UP000324513"/>
    </source>
</evidence>
<gene>
    <name evidence="1" type="ORF">LX74_03902</name>
</gene>
<evidence type="ECO:0008006" key="3">
    <source>
        <dbReference type="Google" id="ProtNLM"/>
    </source>
</evidence>
<dbReference type="RefSeq" id="WP_065081639.1">
    <property type="nucleotide sequence ID" value="NZ_FLSS01000007.1"/>
</dbReference>